<protein>
    <submittedName>
        <fullName evidence="1">Uncharacterized protein</fullName>
    </submittedName>
</protein>
<comment type="caution">
    <text evidence="1">The sequence shown here is derived from an EMBL/GenBank/DDBJ whole genome shotgun (WGS) entry which is preliminary data.</text>
</comment>
<proteinExistence type="predicted"/>
<dbReference type="EMBL" id="JBGFFE010000007">
    <property type="protein sequence ID" value="MEY8763320.1"/>
    <property type="molecule type" value="Genomic_DNA"/>
</dbReference>
<gene>
    <name evidence="1" type="ORF">AB8S09_06660</name>
</gene>
<sequence length="164" mass="18742">MGNVKILKDEIKGAIKEKGLDGYGQIELDFADLGEEEEIREASKELGFKIEKGEGQGVYWLVLQEEKYIDGVLGLDGTEFQMNGNSVELKVEKGDYPEIFLTIIVNGQVMFEEPFKLIDEQDMIWMDDVVHTRGYHEEDGEYTEEFEHVENLLLTSCGMESSLY</sequence>
<evidence type="ECO:0000313" key="1">
    <source>
        <dbReference type="EMBL" id="MEY8763320.1"/>
    </source>
</evidence>
<dbReference type="Proteomes" id="UP001565220">
    <property type="component" value="Unassembled WGS sequence"/>
</dbReference>
<accession>A0ABV4DVP9</accession>
<dbReference type="RefSeq" id="WP_369868722.1">
    <property type="nucleotide sequence ID" value="NZ_JBGFFE010000007.1"/>
</dbReference>
<organism evidence="1 2">
    <name type="scientific">Clostridium lapidicellarium</name>
    <dbReference type="NCBI Taxonomy" id="3240931"/>
    <lineage>
        <taxon>Bacteria</taxon>
        <taxon>Bacillati</taxon>
        <taxon>Bacillota</taxon>
        <taxon>Clostridia</taxon>
        <taxon>Eubacteriales</taxon>
        <taxon>Clostridiaceae</taxon>
        <taxon>Clostridium</taxon>
    </lineage>
</organism>
<name>A0ABV4DVP9_9CLOT</name>
<reference evidence="1 2" key="1">
    <citation type="submission" date="2024-08" db="EMBL/GenBank/DDBJ databases">
        <title>Clostridium lapicellarii sp. nov., and Clostridium renhuaiense sp. nov., two species isolated from the mud in a fermentation cellar used for producing sauce-flavour Chinese liquors.</title>
        <authorList>
            <person name="Yang F."/>
            <person name="Wang H."/>
            <person name="Chen L.Q."/>
            <person name="Zhou N."/>
            <person name="Lu J.J."/>
            <person name="Pu X.X."/>
            <person name="Wan B."/>
            <person name="Wang L."/>
            <person name="Liu S.J."/>
        </authorList>
    </citation>
    <scope>NUCLEOTIDE SEQUENCE [LARGE SCALE GENOMIC DNA]</scope>
    <source>
        <strain evidence="1 2">MT-113</strain>
    </source>
</reference>
<keyword evidence="2" id="KW-1185">Reference proteome</keyword>
<evidence type="ECO:0000313" key="2">
    <source>
        <dbReference type="Proteomes" id="UP001565220"/>
    </source>
</evidence>